<name>A0A3D9UN14_9MICO</name>
<gene>
    <name evidence="1" type="ORF">DFJ65_0310</name>
</gene>
<dbReference type="EMBL" id="QTUA01000001">
    <property type="protein sequence ID" value="REF29370.1"/>
    <property type="molecule type" value="Genomic_DNA"/>
</dbReference>
<accession>A0A3D9UN14</accession>
<comment type="caution">
    <text evidence="1">The sequence shown here is derived from an EMBL/GenBank/DDBJ whole genome shotgun (WGS) entry which is preliminary data.</text>
</comment>
<dbReference type="Proteomes" id="UP000256253">
    <property type="component" value="Unassembled WGS sequence"/>
</dbReference>
<reference evidence="1 2" key="1">
    <citation type="submission" date="2018-08" db="EMBL/GenBank/DDBJ databases">
        <title>Sequencing the genomes of 1000 actinobacteria strains.</title>
        <authorList>
            <person name="Klenk H.-P."/>
        </authorList>
    </citation>
    <scope>NUCLEOTIDE SEQUENCE [LARGE SCALE GENOMIC DNA]</scope>
    <source>
        <strain evidence="1 2">DSM 22967</strain>
    </source>
</reference>
<keyword evidence="2" id="KW-1185">Reference proteome</keyword>
<evidence type="ECO:0000313" key="1">
    <source>
        <dbReference type="EMBL" id="REF29370.1"/>
    </source>
</evidence>
<dbReference type="AlphaFoldDB" id="A0A3D9UN14"/>
<organism evidence="1 2">
    <name type="scientific">Calidifontibacter indicus</name>
    <dbReference type="NCBI Taxonomy" id="419650"/>
    <lineage>
        <taxon>Bacteria</taxon>
        <taxon>Bacillati</taxon>
        <taxon>Actinomycetota</taxon>
        <taxon>Actinomycetes</taxon>
        <taxon>Micrococcales</taxon>
        <taxon>Dermacoccaceae</taxon>
        <taxon>Calidifontibacter</taxon>
    </lineage>
</organism>
<protein>
    <submittedName>
        <fullName evidence="1">Uncharacterized protein</fullName>
    </submittedName>
</protein>
<evidence type="ECO:0000313" key="2">
    <source>
        <dbReference type="Proteomes" id="UP000256253"/>
    </source>
</evidence>
<sequence length="40" mass="4584">MLGPGVIDGAEPWYWLRTDSVIGGLARYHDRRGYMLAMMK</sequence>
<proteinExistence type="predicted"/>